<feature type="region of interest" description="Disordered" evidence="7">
    <location>
        <begin position="364"/>
        <end position="407"/>
    </location>
</feature>
<comment type="caution">
    <text evidence="10">The sequence shown here is derived from an EMBL/GenBank/DDBJ whole genome shotgun (WGS) entry which is preliminary data.</text>
</comment>
<evidence type="ECO:0000259" key="9">
    <source>
        <dbReference type="PROSITE" id="PS50011"/>
    </source>
</evidence>
<dbReference type="Gene3D" id="3.30.200.20">
    <property type="entry name" value="Phosphorylase Kinase, domain 1"/>
    <property type="match status" value="1"/>
</dbReference>
<protein>
    <recommendedName>
        <fullName evidence="1">non-specific serine/threonine protein kinase</fullName>
        <ecNumber evidence="1">2.7.11.1</ecNumber>
    </recommendedName>
</protein>
<dbReference type="InterPro" id="IPR000719">
    <property type="entry name" value="Prot_kinase_dom"/>
</dbReference>
<keyword evidence="6" id="KW-0067">ATP-binding</keyword>
<keyword evidence="2" id="KW-0723">Serine/threonine-protein kinase</keyword>
<dbReference type="PANTHER" id="PTHR43289">
    <property type="entry name" value="MITOGEN-ACTIVATED PROTEIN KINASE KINASE KINASE 20-RELATED"/>
    <property type="match status" value="1"/>
</dbReference>
<organism evidence="10 11">
    <name type="scientific">Kibdelosporangium persicum</name>
    <dbReference type="NCBI Taxonomy" id="2698649"/>
    <lineage>
        <taxon>Bacteria</taxon>
        <taxon>Bacillati</taxon>
        <taxon>Actinomycetota</taxon>
        <taxon>Actinomycetes</taxon>
        <taxon>Pseudonocardiales</taxon>
        <taxon>Pseudonocardiaceae</taxon>
        <taxon>Kibdelosporangium</taxon>
    </lineage>
</organism>
<sequence length="407" mass="43160">MSEDSGIRELAGRYRLITPLGQRVMRGWDLHLRQVVAVRLFAPQDEPDRFVQRASTLTDLSHPGLVRVLDAGIADGRPFLVQEFIAGTPLRARLSEGPMTAAEVTELGTALGRALAYAHSQGVAHGGVHPGNILLGPSMEPYLTDVGIAETTAFSYVAPEQANGGEPAMASDVYSLGLVLLEALTGRVEYPGDDEITALARVSRAPIVDPGSPHAQALREMLRPDPNDRPDAATCVDLLRGSSAKSRVQTRTVLVAAVAAAVAATGIAIMMTVAKQQPQPLVEPRVAPQQVTVTAEVTATPTAPVAPPITEVMDQSPDAPPSSAVQPPGGTPQPPAYGGPHDQPVLAHPELIAPPVYTQQWFPWYPWEPAHPDNAQVKKPPKKPKKTENSPASPPPPAGGEEEDEDD</sequence>
<proteinExistence type="predicted"/>
<keyword evidence="3" id="KW-0808">Transferase</keyword>
<keyword evidence="8" id="KW-0472">Membrane</keyword>
<keyword evidence="11" id="KW-1185">Reference proteome</keyword>
<keyword evidence="8" id="KW-0812">Transmembrane</keyword>
<keyword evidence="8" id="KW-1133">Transmembrane helix</keyword>
<evidence type="ECO:0000256" key="5">
    <source>
        <dbReference type="ARBA" id="ARBA00022777"/>
    </source>
</evidence>
<dbReference type="RefSeq" id="WP_173125940.1">
    <property type="nucleotide sequence ID" value="NZ_CBCSGW010000007.1"/>
</dbReference>
<evidence type="ECO:0000256" key="3">
    <source>
        <dbReference type="ARBA" id="ARBA00022679"/>
    </source>
</evidence>
<dbReference type="PANTHER" id="PTHR43289:SF6">
    <property type="entry name" value="SERINE_THREONINE-PROTEIN KINASE NEKL-3"/>
    <property type="match status" value="1"/>
</dbReference>
<evidence type="ECO:0000256" key="4">
    <source>
        <dbReference type="ARBA" id="ARBA00022741"/>
    </source>
</evidence>
<reference evidence="10 11" key="1">
    <citation type="submission" date="2020-01" db="EMBL/GenBank/DDBJ databases">
        <title>Kibdelosporangium persica a novel Actinomycetes from a hot desert in Iran.</title>
        <authorList>
            <person name="Safaei N."/>
            <person name="Zaburannyi N."/>
            <person name="Mueller R."/>
            <person name="Wink J."/>
        </authorList>
    </citation>
    <scope>NUCLEOTIDE SEQUENCE [LARGE SCALE GENOMIC DNA]</scope>
    <source>
        <strain evidence="10 11">4NS15</strain>
    </source>
</reference>
<dbReference type="InterPro" id="IPR011009">
    <property type="entry name" value="Kinase-like_dom_sf"/>
</dbReference>
<accession>A0ABX2EZ14</accession>
<evidence type="ECO:0000256" key="6">
    <source>
        <dbReference type="ARBA" id="ARBA00022840"/>
    </source>
</evidence>
<dbReference type="Gene3D" id="1.10.510.10">
    <property type="entry name" value="Transferase(Phosphotransferase) domain 1"/>
    <property type="match status" value="1"/>
</dbReference>
<dbReference type="EMBL" id="JAAATY010000003">
    <property type="protein sequence ID" value="NRN64269.1"/>
    <property type="molecule type" value="Genomic_DNA"/>
</dbReference>
<keyword evidence="4" id="KW-0547">Nucleotide-binding</keyword>
<evidence type="ECO:0000256" key="1">
    <source>
        <dbReference type="ARBA" id="ARBA00012513"/>
    </source>
</evidence>
<dbReference type="CDD" id="cd14014">
    <property type="entry name" value="STKc_PknB_like"/>
    <property type="match status" value="1"/>
</dbReference>
<keyword evidence="5 10" id="KW-0418">Kinase</keyword>
<gene>
    <name evidence="10" type="ORF">GC106_14750</name>
</gene>
<dbReference type="Pfam" id="PF00069">
    <property type="entry name" value="Pkinase"/>
    <property type="match status" value="1"/>
</dbReference>
<dbReference type="GO" id="GO:0016301">
    <property type="term" value="F:kinase activity"/>
    <property type="evidence" value="ECO:0007669"/>
    <property type="project" value="UniProtKB-KW"/>
</dbReference>
<name>A0ABX2EZ14_9PSEU</name>
<evidence type="ECO:0000256" key="2">
    <source>
        <dbReference type="ARBA" id="ARBA00022527"/>
    </source>
</evidence>
<evidence type="ECO:0000256" key="8">
    <source>
        <dbReference type="SAM" id="Phobius"/>
    </source>
</evidence>
<feature type="domain" description="Protein kinase" evidence="9">
    <location>
        <begin position="14"/>
        <end position="248"/>
    </location>
</feature>
<dbReference type="SUPFAM" id="SSF56112">
    <property type="entry name" value="Protein kinase-like (PK-like)"/>
    <property type="match status" value="1"/>
</dbReference>
<evidence type="ECO:0000256" key="7">
    <source>
        <dbReference type="SAM" id="MobiDB-lite"/>
    </source>
</evidence>
<evidence type="ECO:0000313" key="11">
    <source>
        <dbReference type="Proteomes" id="UP000763557"/>
    </source>
</evidence>
<dbReference type="EC" id="2.7.11.1" evidence="1"/>
<feature type="region of interest" description="Disordered" evidence="7">
    <location>
        <begin position="298"/>
        <end position="346"/>
    </location>
</feature>
<dbReference type="PROSITE" id="PS50011">
    <property type="entry name" value="PROTEIN_KINASE_DOM"/>
    <property type="match status" value="1"/>
</dbReference>
<evidence type="ECO:0000313" key="10">
    <source>
        <dbReference type="EMBL" id="NRN64269.1"/>
    </source>
</evidence>
<dbReference type="Proteomes" id="UP000763557">
    <property type="component" value="Unassembled WGS sequence"/>
</dbReference>
<feature type="transmembrane region" description="Helical" evidence="8">
    <location>
        <begin position="253"/>
        <end position="274"/>
    </location>
</feature>